<name>A0ABS3JRQ9_9BACT</name>
<evidence type="ECO:0000313" key="4">
    <source>
        <dbReference type="Proteomes" id="UP000664628"/>
    </source>
</evidence>
<dbReference type="Pfam" id="PF01261">
    <property type="entry name" value="AP_endonuc_2"/>
    <property type="match status" value="1"/>
</dbReference>
<protein>
    <submittedName>
        <fullName evidence="3">TIM barrel protein</fullName>
    </submittedName>
</protein>
<keyword evidence="4" id="KW-1185">Reference proteome</keyword>
<evidence type="ECO:0000256" key="1">
    <source>
        <dbReference type="ARBA" id="ARBA00023235"/>
    </source>
</evidence>
<dbReference type="EMBL" id="JAFMYW010000012">
    <property type="protein sequence ID" value="MBO0952699.1"/>
    <property type="molecule type" value="Genomic_DNA"/>
</dbReference>
<dbReference type="InterPro" id="IPR050417">
    <property type="entry name" value="Sugar_Epim/Isomerase"/>
</dbReference>
<gene>
    <name evidence="3" type="ORF">J2I46_29235</name>
</gene>
<dbReference type="PIRSF" id="PIRSF006241">
    <property type="entry name" value="HyI"/>
    <property type="match status" value="1"/>
</dbReference>
<feature type="domain" description="Xylose isomerase-like TIM barrel" evidence="2">
    <location>
        <begin position="68"/>
        <end position="290"/>
    </location>
</feature>
<dbReference type="InterPro" id="IPR006311">
    <property type="entry name" value="TAT_signal"/>
</dbReference>
<dbReference type="PROSITE" id="PS51318">
    <property type="entry name" value="TAT"/>
    <property type="match status" value="1"/>
</dbReference>
<dbReference type="SUPFAM" id="SSF51658">
    <property type="entry name" value="Xylose isomerase-like"/>
    <property type="match status" value="1"/>
</dbReference>
<dbReference type="PANTHER" id="PTHR43489">
    <property type="entry name" value="ISOMERASE"/>
    <property type="match status" value="1"/>
</dbReference>
<evidence type="ECO:0000313" key="3">
    <source>
        <dbReference type="EMBL" id="MBO0952699.1"/>
    </source>
</evidence>
<dbReference type="InterPro" id="IPR013022">
    <property type="entry name" value="Xyl_isomerase-like_TIM-brl"/>
</dbReference>
<comment type="caution">
    <text evidence="3">The sequence shown here is derived from an EMBL/GenBank/DDBJ whole genome shotgun (WGS) entry which is preliminary data.</text>
</comment>
<organism evidence="3 4">
    <name type="scientific">Fibrella forsythiae</name>
    <dbReference type="NCBI Taxonomy" id="2817061"/>
    <lineage>
        <taxon>Bacteria</taxon>
        <taxon>Pseudomonadati</taxon>
        <taxon>Bacteroidota</taxon>
        <taxon>Cytophagia</taxon>
        <taxon>Cytophagales</taxon>
        <taxon>Spirosomataceae</taxon>
        <taxon>Fibrella</taxon>
    </lineage>
</organism>
<reference evidence="3 4" key="1">
    <citation type="submission" date="2021-03" db="EMBL/GenBank/DDBJ databases">
        <title>Fibrella sp. HMF5405 genome sequencing and assembly.</title>
        <authorList>
            <person name="Kang H."/>
            <person name="Kim H."/>
            <person name="Bae S."/>
            <person name="Joh K."/>
        </authorList>
    </citation>
    <scope>NUCLEOTIDE SEQUENCE [LARGE SCALE GENOMIC DNA]</scope>
    <source>
        <strain evidence="3 4">HMF5405</strain>
    </source>
</reference>
<accession>A0ABS3JRQ9</accession>
<dbReference type="InterPro" id="IPR036237">
    <property type="entry name" value="Xyl_isomerase-like_sf"/>
</dbReference>
<dbReference type="RefSeq" id="WP_207332645.1">
    <property type="nucleotide sequence ID" value="NZ_JAFMYW010000012.1"/>
</dbReference>
<evidence type="ECO:0000259" key="2">
    <source>
        <dbReference type="Pfam" id="PF01261"/>
    </source>
</evidence>
<dbReference type="InterPro" id="IPR026040">
    <property type="entry name" value="HyI-like"/>
</dbReference>
<sequence>MTHRRDFLKTALGASGLALTGLSGAQASVRATSGTLPIVGKNKFKLDYAPHFGMFENSAGKDLIDQLKYMADQGFTAIEDNGMMGREPAMQEKIGKELDRLGMKMGVFVVDKGGNGQNTLAANKKEHLDIFLNGCRRAVETAKRCNAKFMTVVPGDFERNLPIGIQTGHVIDALRRGSEILAPAGLTMVLEPLSDTPNLFLRTSDQTYEICRAVNSPACKILFDIYHMQKNEGHIIPHINWAWDEIGYFQIGDNPGRNEPTTGEINYKNIFKHIYDKAKASNRSFIFGMEHGKSIAGKDGETALIKAYVESDSFAV</sequence>
<proteinExistence type="predicted"/>
<keyword evidence="1" id="KW-0413">Isomerase</keyword>
<dbReference type="Gene3D" id="3.20.20.150">
    <property type="entry name" value="Divalent-metal-dependent TIM barrel enzymes"/>
    <property type="match status" value="1"/>
</dbReference>
<dbReference type="Proteomes" id="UP000664628">
    <property type="component" value="Unassembled WGS sequence"/>
</dbReference>